<keyword evidence="3" id="KW-0121">Carboxypeptidase</keyword>
<gene>
    <name evidence="3" type="primary">dacB</name>
    <name evidence="3" type="ORF">FR698_16390</name>
</gene>
<dbReference type="SUPFAM" id="SSF56601">
    <property type="entry name" value="beta-lactamase/transpeptidase-like"/>
    <property type="match status" value="1"/>
</dbReference>
<dbReference type="PRINTS" id="PR00922">
    <property type="entry name" value="DADACBPTASE3"/>
</dbReference>
<comment type="similarity">
    <text evidence="1">Belongs to the peptidase S13 family.</text>
</comment>
<evidence type="ECO:0000256" key="2">
    <source>
        <dbReference type="ARBA" id="ARBA00022801"/>
    </source>
</evidence>
<protein>
    <submittedName>
        <fullName evidence="3">D-alanyl-D-alanine carboxypeptidase/D-alanyl-D-alanine-endopeptidase</fullName>
        <ecNumber evidence="3">3.4.16.4</ecNumber>
    </submittedName>
</protein>
<evidence type="ECO:0000256" key="1">
    <source>
        <dbReference type="ARBA" id="ARBA00006096"/>
    </source>
</evidence>
<proteinExistence type="inferred from homology"/>
<dbReference type="PANTHER" id="PTHR30023:SF0">
    <property type="entry name" value="PENICILLIN-SENSITIVE CARBOXYPEPTIDASE A"/>
    <property type="match status" value="1"/>
</dbReference>
<dbReference type="OrthoDB" id="9802627at2"/>
<comment type="caution">
    <text evidence="3">The sequence shown here is derived from an EMBL/GenBank/DDBJ whole genome shotgun (WGS) entry which is preliminary data.</text>
</comment>
<dbReference type="GO" id="GO:0000270">
    <property type="term" value="P:peptidoglycan metabolic process"/>
    <property type="evidence" value="ECO:0007669"/>
    <property type="project" value="TreeGrafter"/>
</dbReference>
<dbReference type="InParanoid" id="A0A5C7ENK2"/>
<dbReference type="NCBIfam" id="TIGR00666">
    <property type="entry name" value="PBP4"/>
    <property type="match status" value="1"/>
</dbReference>
<dbReference type="InterPro" id="IPR012338">
    <property type="entry name" value="Beta-lactam/transpept-like"/>
</dbReference>
<dbReference type="InterPro" id="IPR000667">
    <property type="entry name" value="Peptidase_S13"/>
</dbReference>
<dbReference type="Gene3D" id="3.50.80.20">
    <property type="entry name" value="D-Ala-D-Ala carboxypeptidase C, peptidase S13"/>
    <property type="match status" value="1"/>
</dbReference>
<keyword evidence="2 3" id="KW-0378">Hydrolase</keyword>
<dbReference type="GO" id="GO:0006508">
    <property type="term" value="P:proteolysis"/>
    <property type="evidence" value="ECO:0007669"/>
    <property type="project" value="InterPro"/>
</dbReference>
<dbReference type="Proteomes" id="UP000321201">
    <property type="component" value="Unassembled WGS sequence"/>
</dbReference>
<sequence length="455" mass="49749">MPPPIQQALATAGIPEESIALFVQPVNSPAPLLAWNAEAPMNPASTMKLVTTLAALELLGPAYTWKTEVYAGGPVADDVLHGALVIKGYGDPKFTLERLWLLLREVRARGVRIIQGDLVLDRTYFAVPPLDPGAFDGEPYRPYNAGPDALLFNFNAVRVSFVPEPASGRVRVYAEPRPAGLEIENRLRSGPGPCHDWEPRFHATVASDWQRARIVFDGRYPEGCGEKSESFSVLANSQLFGDVFRQLWAELGGRLEGGVREGQVPDEAQLIVASKSPPLAEIVRDINKFSNNVMARQLFLTLGAHGFGPPATPETAARAIKAWLWQNRLDFPELVLENGAGLSRIERVSARHLGELLTRAWNSPTMPEFVASLPLAGVDGTLKKYMRANSAHGQAHLKTGYLEGVRAIAGYVRDSTGQRHVVVCFINHPNAGRARPVMEAVVQWVHEGGHRCCAD</sequence>
<keyword evidence="3" id="KW-0645">Protease</keyword>
<evidence type="ECO:0000313" key="4">
    <source>
        <dbReference type="Proteomes" id="UP000321201"/>
    </source>
</evidence>
<dbReference type="GO" id="GO:0009002">
    <property type="term" value="F:serine-type D-Ala-D-Ala carboxypeptidase activity"/>
    <property type="evidence" value="ECO:0007669"/>
    <property type="project" value="UniProtKB-EC"/>
</dbReference>
<dbReference type="Gene3D" id="3.40.710.10">
    <property type="entry name" value="DD-peptidase/beta-lactamase superfamily"/>
    <property type="match status" value="2"/>
</dbReference>
<dbReference type="Pfam" id="PF02113">
    <property type="entry name" value="Peptidase_S13"/>
    <property type="match status" value="1"/>
</dbReference>
<reference evidence="3 4" key="1">
    <citation type="submission" date="2019-08" db="EMBL/GenBank/DDBJ databases">
        <title>Pelomicrobium methylotrophicum gen. nov., sp. nov. a moderately thermophilic, facultatively anaerobic, lithoautotrophic and methylotrophic bacterium isolated from a terrestrial mud volcano.</title>
        <authorList>
            <person name="Slobodkina G.B."/>
            <person name="Merkel A.Y."/>
            <person name="Slobodkin A.I."/>
        </authorList>
    </citation>
    <scope>NUCLEOTIDE SEQUENCE [LARGE SCALE GENOMIC DNA]</scope>
    <source>
        <strain evidence="3 4">SM250</strain>
    </source>
</reference>
<dbReference type="AlphaFoldDB" id="A0A5C7ENK2"/>
<dbReference type="EMBL" id="VPFL01000044">
    <property type="protein sequence ID" value="TXF09906.1"/>
    <property type="molecule type" value="Genomic_DNA"/>
</dbReference>
<dbReference type="EC" id="3.4.16.4" evidence="3"/>
<keyword evidence="4" id="KW-1185">Reference proteome</keyword>
<dbReference type="PANTHER" id="PTHR30023">
    <property type="entry name" value="D-ALANYL-D-ALANINE CARBOXYPEPTIDASE"/>
    <property type="match status" value="1"/>
</dbReference>
<dbReference type="FunCoup" id="A0A5C7ENK2">
    <property type="interactions" value="213"/>
</dbReference>
<evidence type="ECO:0000313" key="3">
    <source>
        <dbReference type="EMBL" id="TXF09906.1"/>
    </source>
</evidence>
<name>A0A5C7ENK2_9PROT</name>
<accession>A0A5C7ENK2</accession>
<organism evidence="3 4">
    <name type="scientific">Pelomicrobium methylotrophicum</name>
    <dbReference type="NCBI Taxonomy" id="2602750"/>
    <lineage>
        <taxon>Bacteria</taxon>
        <taxon>Pseudomonadati</taxon>
        <taxon>Pseudomonadota</taxon>
        <taxon>Hydrogenophilia</taxon>
        <taxon>Hydrogenophilia incertae sedis</taxon>
        <taxon>Pelomicrobium</taxon>
    </lineage>
</organism>